<feature type="domain" description="Fungal lipase-type" evidence="1">
    <location>
        <begin position="40"/>
        <end position="99"/>
    </location>
</feature>
<dbReference type="Gene3D" id="3.40.50.1820">
    <property type="entry name" value="alpha/beta hydrolase"/>
    <property type="match status" value="1"/>
</dbReference>
<proteinExistence type="predicted"/>
<dbReference type="WBParaSite" id="ALUE_0000820901-mRNA-1">
    <property type="protein sequence ID" value="ALUE_0000820901-mRNA-1"/>
    <property type="gene ID" value="ALUE_0000820901"/>
</dbReference>
<dbReference type="Proteomes" id="UP000036681">
    <property type="component" value="Unplaced"/>
</dbReference>
<sequence>LAFSFQCIYFYFQRECFGYLAHLPVHRAAALVFRGSTEEQVFGHSTASGFASIASAQLSVQGYVRKDKIKLITFGQPRMSDALYAQNHDRLVGHASNHLVIRMIGIPIAKKPHFPESPINLEYFMHRCLSSQIVDEVLRIKMASSKCRLLEPSNVEIRQLQAEHLQGAQLRNLFHLIAEEVRENKS</sequence>
<accession>A0A0M3HXU6</accession>
<reference evidence="3" key="1">
    <citation type="submission" date="2017-02" db="UniProtKB">
        <authorList>
            <consortium name="WormBaseParasite"/>
        </authorList>
    </citation>
    <scope>IDENTIFICATION</scope>
</reference>
<keyword evidence="2" id="KW-1185">Reference proteome</keyword>
<evidence type="ECO:0000313" key="2">
    <source>
        <dbReference type="Proteomes" id="UP000036681"/>
    </source>
</evidence>
<evidence type="ECO:0000259" key="1">
    <source>
        <dbReference type="Pfam" id="PF01764"/>
    </source>
</evidence>
<dbReference type="GO" id="GO:0006629">
    <property type="term" value="P:lipid metabolic process"/>
    <property type="evidence" value="ECO:0007669"/>
    <property type="project" value="InterPro"/>
</dbReference>
<dbReference type="PANTHER" id="PTHR45908">
    <property type="entry name" value="PROTEIN CBG11750-RELATED"/>
    <property type="match status" value="1"/>
</dbReference>
<evidence type="ECO:0000313" key="3">
    <source>
        <dbReference type="WBParaSite" id="ALUE_0000820901-mRNA-1"/>
    </source>
</evidence>
<protein>
    <submittedName>
        <fullName evidence="3">Lipase_3 domain-containing protein</fullName>
    </submittedName>
</protein>
<dbReference type="AlphaFoldDB" id="A0A0M3HXU6"/>
<name>A0A0M3HXU6_ASCLU</name>
<dbReference type="Pfam" id="PF01764">
    <property type="entry name" value="Lipase_3"/>
    <property type="match status" value="1"/>
</dbReference>
<organism evidence="2 3">
    <name type="scientific">Ascaris lumbricoides</name>
    <name type="common">Giant roundworm</name>
    <dbReference type="NCBI Taxonomy" id="6252"/>
    <lineage>
        <taxon>Eukaryota</taxon>
        <taxon>Metazoa</taxon>
        <taxon>Ecdysozoa</taxon>
        <taxon>Nematoda</taxon>
        <taxon>Chromadorea</taxon>
        <taxon>Rhabditida</taxon>
        <taxon>Spirurina</taxon>
        <taxon>Ascaridomorpha</taxon>
        <taxon>Ascaridoidea</taxon>
        <taxon>Ascarididae</taxon>
        <taxon>Ascaris</taxon>
    </lineage>
</organism>
<dbReference type="InterPro" id="IPR002921">
    <property type="entry name" value="Fungal_lipase-type"/>
</dbReference>
<dbReference type="InterPro" id="IPR029058">
    <property type="entry name" value="AB_hydrolase_fold"/>
</dbReference>
<dbReference type="SUPFAM" id="SSF53474">
    <property type="entry name" value="alpha/beta-Hydrolases"/>
    <property type="match status" value="1"/>
</dbReference>